<name>A0A069RHP0_PEPLI</name>
<dbReference type="EC" id="1.3.1.76" evidence="2"/>
<evidence type="ECO:0000256" key="3">
    <source>
        <dbReference type="ARBA" id="ARBA00023002"/>
    </source>
</evidence>
<dbReference type="PANTHER" id="PTHR35330">
    <property type="entry name" value="SIROHEME BIOSYNTHESIS PROTEIN MET8"/>
    <property type="match status" value="1"/>
</dbReference>
<dbReference type="InterPro" id="IPR042518">
    <property type="entry name" value="SirC_C"/>
</dbReference>
<dbReference type="Pfam" id="PF13241">
    <property type="entry name" value="NAD_binding_7"/>
    <property type="match status" value="1"/>
</dbReference>
<dbReference type="eggNOG" id="COG1648">
    <property type="taxonomic scope" value="Bacteria"/>
</dbReference>
<accession>A0A069RHP0</accession>
<dbReference type="InterPro" id="IPR036291">
    <property type="entry name" value="NAD(P)-bd_dom_sf"/>
</dbReference>
<keyword evidence="5" id="KW-0627">Porphyrin biosynthesis</keyword>
<evidence type="ECO:0000256" key="1">
    <source>
        <dbReference type="ARBA" id="ARBA00005010"/>
    </source>
</evidence>
<evidence type="ECO:0000256" key="5">
    <source>
        <dbReference type="ARBA" id="ARBA00023244"/>
    </source>
</evidence>
<dbReference type="UniPathway" id="UPA00262">
    <property type="reaction ID" value="UER00222"/>
</dbReference>
<comment type="pathway">
    <text evidence="1">Porphyrin-containing compound metabolism; siroheme biosynthesis; sirohydrochlorin from precorrin-2: step 1/1.</text>
</comment>
<dbReference type="EMBL" id="JJMM01000002">
    <property type="protein sequence ID" value="KDR96521.1"/>
    <property type="molecule type" value="Genomic_DNA"/>
</dbReference>
<evidence type="ECO:0000256" key="6">
    <source>
        <dbReference type="ARBA" id="ARBA00047561"/>
    </source>
</evidence>
<sequence>MMPINIDVANKKVAVIGGGGIALRKVKRLLEFSAHVVVISPELCEGFTPIIENIKHIKGVYSKEHIIGCFMAIAASSSKDVNEKACNDCREMGILCSRSDISDEGDFTMPAVLKRESLVIGVSTCGCSPALSARIIRELKEKYTKEYGEHVALLGRARKALLQTMEDNAQRKKLLRDIIDMEKEEIMEVISKYE</sequence>
<dbReference type="GO" id="GO:0019354">
    <property type="term" value="P:siroheme biosynthetic process"/>
    <property type="evidence" value="ECO:0007669"/>
    <property type="project" value="UniProtKB-UniPathway"/>
</dbReference>
<dbReference type="Gene3D" id="1.10.8.610">
    <property type="entry name" value="SirC, precorrin-2 dehydrogenase, C-terminal helical domain-like"/>
    <property type="match status" value="1"/>
</dbReference>
<dbReference type="GO" id="GO:0004325">
    <property type="term" value="F:ferrochelatase activity"/>
    <property type="evidence" value="ECO:0007669"/>
    <property type="project" value="InterPro"/>
</dbReference>
<keyword evidence="8" id="KW-1185">Reference proteome</keyword>
<organism evidence="7 8">
    <name type="scientific">Peptoclostridium litorale DSM 5388</name>
    <dbReference type="NCBI Taxonomy" id="1121324"/>
    <lineage>
        <taxon>Bacteria</taxon>
        <taxon>Bacillati</taxon>
        <taxon>Bacillota</taxon>
        <taxon>Clostridia</taxon>
        <taxon>Peptostreptococcales</taxon>
        <taxon>Peptoclostridiaceae</taxon>
        <taxon>Peptoclostridium</taxon>
    </lineage>
</organism>
<dbReference type="NCBIfam" id="TIGR01470">
    <property type="entry name" value="cysG_Nterm"/>
    <property type="match status" value="1"/>
</dbReference>
<dbReference type="Proteomes" id="UP000027946">
    <property type="component" value="Unassembled WGS sequence"/>
</dbReference>
<comment type="caution">
    <text evidence="7">The sequence shown here is derived from an EMBL/GenBank/DDBJ whole genome shotgun (WGS) entry which is preliminary data.</text>
</comment>
<dbReference type="AlphaFoldDB" id="A0A069RHP0"/>
<gene>
    <name evidence="7" type="ORF">CLIT_2c01270</name>
</gene>
<dbReference type="SUPFAM" id="SSF75615">
    <property type="entry name" value="Siroheme synthase middle domains-like"/>
    <property type="match status" value="1"/>
</dbReference>
<dbReference type="PANTHER" id="PTHR35330:SF1">
    <property type="entry name" value="SIROHEME BIOSYNTHESIS PROTEIN MET8"/>
    <property type="match status" value="1"/>
</dbReference>
<comment type="catalytic activity">
    <reaction evidence="6">
        <text>precorrin-2 + NAD(+) = sirohydrochlorin + NADH + 2 H(+)</text>
        <dbReference type="Rhea" id="RHEA:15613"/>
        <dbReference type="ChEBI" id="CHEBI:15378"/>
        <dbReference type="ChEBI" id="CHEBI:57540"/>
        <dbReference type="ChEBI" id="CHEBI:57945"/>
        <dbReference type="ChEBI" id="CHEBI:58351"/>
        <dbReference type="ChEBI" id="CHEBI:58827"/>
        <dbReference type="EC" id="1.3.1.76"/>
    </reaction>
</comment>
<dbReference type="RefSeq" id="WP_038260998.1">
    <property type="nucleotide sequence ID" value="NZ_FSRH01000001.1"/>
</dbReference>
<reference evidence="7 8" key="1">
    <citation type="submission" date="2014-03" db="EMBL/GenBank/DDBJ databases">
        <title>Genome sequence of Clostridium litorale W6, DSM 5388.</title>
        <authorList>
            <person name="Poehlein A."/>
            <person name="Jagirdar A."/>
            <person name="Khonsari B."/>
            <person name="Chibani C.M."/>
            <person name="Gutierrez Gutierrez D.A."/>
            <person name="Davydova E."/>
            <person name="Alghaithi H.S."/>
            <person name="Nair K.P."/>
            <person name="Dhamotharan K."/>
            <person name="Chandran L."/>
            <person name="G W."/>
            <person name="Daniel R."/>
        </authorList>
    </citation>
    <scope>NUCLEOTIDE SEQUENCE [LARGE SCALE GENOMIC DNA]</scope>
    <source>
        <strain evidence="7 8">W6</strain>
    </source>
</reference>
<evidence type="ECO:0000313" key="8">
    <source>
        <dbReference type="Proteomes" id="UP000027946"/>
    </source>
</evidence>
<dbReference type="SUPFAM" id="SSF51735">
    <property type="entry name" value="NAD(P)-binding Rossmann-fold domains"/>
    <property type="match status" value="1"/>
</dbReference>
<dbReference type="STRING" id="1121324.CLIT_2c01270"/>
<dbReference type="GO" id="GO:0043115">
    <property type="term" value="F:precorrin-2 dehydrogenase activity"/>
    <property type="evidence" value="ECO:0007669"/>
    <property type="project" value="UniProtKB-EC"/>
</dbReference>
<evidence type="ECO:0000256" key="4">
    <source>
        <dbReference type="ARBA" id="ARBA00023027"/>
    </source>
</evidence>
<dbReference type="Gene3D" id="3.40.50.720">
    <property type="entry name" value="NAD(P)-binding Rossmann-like Domain"/>
    <property type="match status" value="1"/>
</dbReference>
<keyword evidence="4" id="KW-0520">NAD</keyword>
<evidence type="ECO:0000256" key="2">
    <source>
        <dbReference type="ARBA" id="ARBA00012400"/>
    </source>
</evidence>
<dbReference type="InterPro" id="IPR006367">
    <property type="entry name" value="Sirohaem_synthase_N"/>
</dbReference>
<dbReference type="InterPro" id="IPR028161">
    <property type="entry name" value="Met8-like"/>
</dbReference>
<proteinExistence type="predicted"/>
<evidence type="ECO:0000313" key="7">
    <source>
        <dbReference type="EMBL" id="KDR96521.1"/>
    </source>
</evidence>
<protein>
    <recommendedName>
        <fullName evidence="2">precorrin-2 dehydrogenase</fullName>
        <ecNumber evidence="2">1.3.1.76</ecNumber>
    </recommendedName>
</protein>
<keyword evidence="3" id="KW-0560">Oxidoreductase</keyword>